<gene>
    <name evidence="3" type="ORF">EDI28_04895</name>
</gene>
<keyword evidence="4" id="KW-1185">Reference proteome</keyword>
<name>A0A444JWC0_9GAMM</name>
<keyword evidence="2" id="KW-0732">Signal</keyword>
<dbReference type="OrthoDB" id="5814005at2"/>
<evidence type="ECO:0000256" key="2">
    <source>
        <dbReference type="ARBA" id="ARBA00022729"/>
    </source>
</evidence>
<dbReference type="GO" id="GO:0007155">
    <property type="term" value="P:cell adhesion"/>
    <property type="evidence" value="ECO:0007669"/>
    <property type="project" value="InterPro"/>
</dbReference>
<evidence type="ECO:0008006" key="5">
    <source>
        <dbReference type="Google" id="ProtNLM"/>
    </source>
</evidence>
<organism evidence="3 4">
    <name type="scientific">Photobacterium chitinilyticum</name>
    <dbReference type="NCBI Taxonomy" id="2485123"/>
    <lineage>
        <taxon>Bacteria</taxon>
        <taxon>Pseudomonadati</taxon>
        <taxon>Pseudomonadota</taxon>
        <taxon>Gammaproteobacteria</taxon>
        <taxon>Vibrionales</taxon>
        <taxon>Vibrionaceae</taxon>
        <taxon>Photobacterium</taxon>
    </lineage>
</organism>
<dbReference type="Pfam" id="PF07012">
    <property type="entry name" value="Curlin_rpt"/>
    <property type="match status" value="2"/>
</dbReference>
<evidence type="ECO:0000313" key="4">
    <source>
        <dbReference type="Proteomes" id="UP000287563"/>
    </source>
</evidence>
<dbReference type="Proteomes" id="UP000287563">
    <property type="component" value="Unassembled WGS sequence"/>
</dbReference>
<sequence>MIRFMEQCLENSILKLQIECMAVKMKSYQMLIIPLLVSGVTGISFNVYSTDLALNELGKLSELQLGNDNIANVEQNGAYHSTATIVQQNKYNGLGNAAKIKQSGSRNDAYIAQKGSGNKAYIDQNGDDNYAAVLEDGFDNTGVILQYGSNNKAAIIQKGSNNRGEIAQYGNDNKALIVQKSNVRYFKSDINQTGGQTHVIINGMNKSITVR</sequence>
<dbReference type="AlphaFoldDB" id="A0A444JWC0"/>
<proteinExistence type="inferred from homology"/>
<reference evidence="3 4" key="1">
    <citation type="submission" date="2018-11" db="EMBL/GenBank/DDBJ databases">
        <title>Photobacterium sp. BEI247 sp. nov., a marine bacterium isolated from Yongle Blue Hole in the South China Sea.</title>
        <authorList>
            <person name="Wang X."/>
        </authorList>
    </citation>
    <scope>NUCLEOTIDE SEQUENCE [LARGE SCALE GENOMIC DNA]</scope>
    <source>
        <strain evidence="4">BEI247</strain>
    </source>
</reference>
<accession>A0A444JWC0</accession>
<comment type="similarity">
    <text evidence="1">Belongs to the CsgA/CsgB family.</text>
</comment>
<dbReference type="InterPro" id="IPR009742">
    <property type="entry name" value="Curlin_rpt"/>
</dbReference>
<evidence type="ECO:0000256" key="1">
    <source>
        <dbReference type="ARBA" id="ARBA00009766"/>
    </source>
</evidence>
<evidence type="ECO:0000313" key="3">
    <source>
        <dbReference type="EMBL" id="RWX57369.1"/>
    </source>
</evidence>
<dbReference type="GO" id="GO:0009289">
    <property type="term" value="C:pilus"/>
    <property type="evidence" value="ECO:0007669"/>
    <property type="project" value="InterPro"/>
</dbReference>
<comment type="caution">
    <text evidence="3">The sequence shown here is derived from an EMBL/GenBank/DDBJ whole genome shotgun (WGS) entry which is preliminary data.</text>
</comment>
<protein>
    <recommendedName>
        <fullName evidence="5">Curlin subunit CsgB</fullName>
    </recommendedName>
</protein>
<dbReference type="EMBL" id="RJLM01000001">
    <property type="protein sequence ID" value="RWX57369.1"/>
    <property type="molecule type" value="Genomic_DNA"/>
</dbReference>